<dbReference type="GO" id="GO:0030170">
    <property type="term" value="F:pyridoxal phosphate binding"/>
    <property type="evidence" value="ECO:0007669"/>
    <property type="project" value="InterPro"/>
</dbReference>
<dbReference type="EMBL" id="FOTQ01000006">
    <property type="protein sequence ID" value="SFM33902.1"/>
    <property type="molecule type" value="Genomic_DNA"/>
</dbReference>
<protein>
    <submittedName>
        <fullName evidence="5">Acetylornithine/succinyldiaminopimelate/putrescine aminotransferase</fullName>
    </submittedName>
</protein>
<keyword evidence="6" id="KW-1185">Reference proteome</keyword>
<gene>
    <name evidence="5" type="ORF">SAMN04488042_106144</name>
</gene>
<evidence type="ECO:0000256" key="2">
    <source>
        <dbReference type="ARBA" id="ARBA00022576"/>
    </source>
</evidence>
<evidence type="ECO:0000313" key="6">
    <source>
        <dbReference type="Proteomes" id="UP000199144"/>
    </source>
</evidence>
<evidence type="ECO:0000256" key="3">
    <source>
        <dbReference type="ARBA" id="ARBA00022679"/>
    </source>
</evidence>
<dbReference type="GO" id="GO:0042802">
    <property type="term" value="F:identical protein binding"/>
    <property type="evidence" value="ECO:0007669"/>
    <property type="project" value="TreeGrafter"/>
</dbReference>
<dbReference type="PANTHER" id="PTHR11986">
    <property type="entry name" value="AMINOTRANSFERASE CLASS III"/>
    <property type="match status" value="1"/>
</dbReference>
<dbReference type="Pfam" id="PF00202">
    <property type="entry name" value="Aminotran_3"/>
    <property type="match status" value="1"/>
</dbReference>
<dbReference type="Proteomes" id="UP000199144">
    <property type="component" value="Unassembled WGS sequence"/>
</dbReference>
<dbReference type="AlphaFoldDB" id="A0A1I4Q1F2"/>
<keyword evidence="2 5" id="KW-0032">Aminotransferase</keyword>
<dbReference type="GO" id="GO:0008483">
    <property type="term" value="F:transaminase activity"/>
    <property type="evidence" value="ECO:0007669"/>
    <property type="project" value="UniProtKB-KW"/>
</dbReference>
<dbReference type="Gene3D" id="3.40.50.720">
    <property type="entry name" value="NAD(P)-binding Rossmann-like Domain"/>
    <property type="match status" value="1"/>
</dbReference>
<dbReference type="PANTHER" id="PTHR11986:SF79">
    <property type="entry name" value="ACETYLORNITHINE AMINOTRANSFERASE, MITOCHONDRIAL"/>
    <property type="match status" value="1"/>
</dbReference>
<dbReference type="InterPro" id="IPR050103">
    <property type="entry name" value="Class-III_PLP-dep_AT"/>
</dbReference>
<dbReference type="FunFam" id="3.40.640.10:FF:000004">
    <property type="entry name" value="Acetylornithine aminotransferase"/>
    <property type="match status" value="1"/>
</dbReference>
<evidence type="ECO:0000313" key="5">
    <source>
        <dbReference type="EMBL" id="SFM33902.1"/>
    </source>
</evidence>
<evidence type="ECO:0000256" key="1">
    <source>
        <dbReference type="ARBA" id="ARBA00001933"/>
    </source>
</evidence>
<keyword evidence="3 5" id="KW-0808">Transferase</keyword>
<organism evidence="5 6">
    <name type="scientific">Shimia aestuarii</name>
    <dbReference type="NCBI Taxonomy" id="254406"/>
    <lineage>
        <taxon>Bacteria</taxon>
        <taxon>Pseudomonadati</taxon>
        <taxon>Pseudomonadota</taxon>
        <taxon>Alphaproteobacteria</taxon>
        <taxon>Rhodobacterales</taxon>
        <taxon>Roseobacteraceae</taxon>
    </lineage>
</organism>
<dbReference type="InterPro" id="IPR036291">
    <property type="entry name" value="NAD(P)-bd_dom_sf"/>
</dbReference>
<dbReference type="Gene3D" id="3.40.640.10">
    <property type="entry name" value="Type I PLP-dependent aspartate aminotransferase-like (Major domain)"/>
    <property type="match status" value="1"/>
</dbReference>
<comment type="cofactor">
    <cofactor evidence="1">
        <name>pyridoxal 5'-phosphate</name>
        <dbReference type="ChEBI" id="CHEBI:597326"/>
    </cofactor>
</comment>
<evidence type="ECO:0000256" key="4">
    <source>
        <dbReference type="ARBA" id="ARBA00022898"/>
    </source>
</evidence>
<dbReference type="InterPro" id="IPR015424">
    <property type="entry name" value="PyrdxlP-dep_Trfase"/>
</dbReference>
<dbReference type="SUPFAM" id="SSF53383">
    <property type="entry name" value="PLP-dependent transferases"/>
    <property type="match status" value="1"/>
</dbReference>
<dbReference type="RefSeq" id="WP_165610095.1">
    <property type="nucleotide sequence ID" value="NZ_FOTQ01000006.1"/>
</dbReference>
<dbReference type="SUPFAM" id="SSF51735">
    <property type="entry name" value="NAD(P)-binding Rossmann-fold domains"/>
    <property type="match status" value="1"/>
</dbReference>
<dbReference type="CDD" id="cd00610">
    <property type="entry name" value="OAT_like"/>
    <property type="match status" value="1"/>
</dbReference>
<dbReference type="Gene3D" id="3.90.1150.10">
    <property type="entry name" value="Aspartate Aminotransferase, domain 1"/>
    <property type="match status" value="1"/>
</dbReference>
<dbReference type="InterPro" id="IPR015421">
    <property type="entry name" value="PyrdxlP-dep_Trfase_major"/>
</dbReference>
<sequence>MSSLNPTRANLLETFGLDLELVRGDGCRLYDADGREFLDFLAQYGALPFGHNPPEVWEALNGQGAQMAPVMVQPLRALEAERLADRLADITPHDLSVVSLANSGAEAVEAAIKLARARTGRDTILSTRNGFHGKTMGALSATGKPMYQNDFGGPARGFEYIAFGALEALETKLAADADSIAAFIVEPIQGEGGVVCPSDEAYLDGVIALCRKYGVLSIVDEIQTGLGRTGKLFACEDCAEAPDMLLLGKALGGGLMPISAVVVRPEVWDDRFGFLHSSTFANNNLACAAANATLDLLLKDDRALIKDIELKGRYFENCLESLKKRYPGVLADVRGRGFMRGIEFRKPYERGDSASMAFCGLNGGFIGLLSSYLLNVEGVLTAPVFNDANVMRLQPPLVAGWADIDKCVKALNIVCDLLDRGDYRALMLHLVTPERREILAASAPLLPQQGPARNVPEAEPGRFCFLIHYTQEEDILRSDPSFARFTSEERATWLEWVKRVGPGFAWPVAGGTSRAGTKAEGMIMSVPLLPTDMMGKGRKNARNMIQTAADMAAGFGASRLGLGAFTSIVTNGGAAVAGRGVPVTSGNTLTTVSGVTALERVARRVGIDPASAHVVVIGATGAIGRLASLMLARRADRLTLVGNANNRQAHHFLDRVADEVVFTLSKESPPLRAGGLSSSVRDLLPPQGTAMEKGVAKAFAQACAENGRAVPIAATTDLEGALETADLVLVATSADVAVLDPTKLRPGTIVCDVARPANVEYADLSDKGVLVFDGGLVKPPFSVNLGPFQNLPDDLCWGCLGETMLLALEGETNDYSLGRDLDLSDADRISEMARRHGFEPAEPQWYGEYLEEADYERVAIAAMQRQTPDNSQMVYASLKAAE</sequence>
<accession>A0A1I4Q1F2</accession>
<proteinExistence type="predicted"/>
<dbReference type="InterPro" id="IPR049704">
    <property type="entry name" value="Aminotrans_3_PPA_site"/>
</dbReference>
<reference evidence="5 6" key="1">
    <citation type="submission" date="2016-10" db="EMBL/GenBank/DDBJ databases">
        <authorList>
            <person name="de Groot N.N."/>
        </authorList>
    </citation>
    <scope>NUCLEOTIDE SEQUENCE [LARGE SCALE GENOMIC DNA]</scope>
    <source>
        <strain evidence="5 6">DSM 15283</strain>
    </source>
</reference>
<dbReference type="InterPro" id="IPR005814">
    <property type="entry name" value="Aminotrans_3"/>
</dbReference>
<keyword evidence="4" id="KW-0663">Pyridoxal phosphate</keyword>
<dbReference type="STRING" id="254406.SAMN04488042_106144"/>
<name>A0A1I4Q1F2_9RHOB</name>
<dbReference type="InterPro" id="IPR015422">
    <property type="entry name" value="PyrdxlP-dep_Trfase_small"/>
</dbReference>
<dbReference type="PROSITE" id="PS00600">
    <property type="entry name" value="AA_TRANSFER_CLASS_3"/>
    <property type="match status" value="1"/>
</dbReference>